<evidence type="ECO:0000313" key="2">
    <source>
        <dbReference type="Proteomes" id="UP000186108"/>
    </source>
</evidence>
<reference evidence="1 2" key="1">
    <citation type="submission" date="2014-07" db="EMBL/GenBank/DDBJ databases">
        <authorList>
            <person name="Zhang J.E."/>
            <person name="Yang H."/>
            <person name="Guo J."/>
            <person name="Deng Z."/>
            <person name="Luo H."/>
            <person name="Luo M."/>
            <person name="Zhao B."/>
        </authorList>
    </citation>
    <scope>NUCLEOTIDE SEQUENCE [LARGE SCALE GENOMIC DNA]</scope>
    <source>
        <strain evidence="1 2">1CP</strain>
    </source>
</reference>
<organism evidence="1 2">
    <name type="scientific">Rhodococcus opacus</name>
    <name type="common">Nocardia opaca</name>
    <dbReference type="NCBI Taxonomy" id="37919"/>
    <lineage>
        <taxon>Bacteria</taxon>
        <taxon>Bacillati</taxon>
        <taxon>Actinomycetota</taxon>
        <taxon>Actinomycetes</taxon>
        <taxon>Mycobacteriales</taxon>
        <taxon>Nocardiaceae</taxon>
        <taxon>Rhodococcus</taxon>
    </lineage>
</organism>
<dbReference type="AlphaFoldDB" id="A0A1B1JZD1"/>
<dbReference type="PATRIC" id="fig|37919.13.peg.986"/>
<evidence type="ECO:0000313" key="1">
    <source>
        <dbReference type="EMBL" id="ANS25707.1"/>
    </source>
</evidence>
<evidence type="ECO:0008006" key="3">
    <source>
        <dbReference type="Google" id="ProtNLM"/>
    </source>
</evidence>
<protein>
    <recommendedName>
        <fullName evidence="3">Transcriptional regulator, AbiEi antitoxin, Type IV TA system</fullName>
    </recommendedName>
</protein>
<sequence>MTTPAADSECVIIDSMRRGEWGHRLEDLYGVSRSGIIRTAELREWGVSNSAIDARCRPGGPWQRILPGVVMLGNGHPTARQRAVAAIVLSGQNAVLTGRAALHEYGYGTSYSGDAHVLIATHRRVQSTGFVLVERTTRLPVPVTRNGLPCAPLPRALLDAARRCRTLDSTRSLIAEVIQRGEVSVAELIAELDSGSGRGAALPRTVLREVSADVHSVSEAEARRLWLRSGLPRMVFNRKIVDADGQFIAMPDGWIDDVAFAWDIDSLDWHLAPKAYKSTVERRTRMQNHGIIVLPTLPSAVRDDPDRVIADLRSHYQLASSRPRPEVRMLRAPG</sequence>
<proteinExistence type="predicted"/>
<gene>
    <name evidence="1" type="ORF">R1CP_04850</name>
</gene>
<dbReference type="EMBL" id="CP009111">
    <property type="protein sequence ID" value="ANS25707.1"/>
    <property type="molecule type" value="Genomic_DNA"/>
</dbReference>
<name>A0A1B1JZD1_RHOOP</name>
<accession>A0A1B1JZD1</accession>
<dbReference type="Proteomes" id="UP000186108">
    <property type="component" value="Chromosome"/>
</dbReference>